<dbReference type="OrthoDB" id="6730379at2759"/>
<feature type="transmembrane region" description="Helical" evidence="7">
    <location>
        <begin position="102"/>
        <end position="119"/>
    </location>
</feature>
<sequence>MADDKEDRVVSDEQIAQPLDQRAMKPLLRKIDLNLLPIMCATYMFQFLDKSALSNAAILGIRPDLALSGGDYSWAAAIYYFGFLVASYPAAWIMVRMPVAKFMAVSVFLWGSVLMIMALPHNAAGLLTVRFFLGVCEAPLGPGLTIIVAMWYRRSEQPLRHAAWFAGNSVAGIFGGIVAYGIGHIHSVAPWKALFLIFGAATVLFAAVVLAMLPDIPAKARCLSKAERDMAVARVSENMTGIRNNEYQWYQVREALLDVKTWLLAIVQFCACVANGASNFSSIVIKGFGFTELNTLLLYSGEYLSQLCFIILVTWISTRIHNIRTYCLAACVLLGMLGGLLIRQLPPHLKWGRYTGVLIRASFAAYFPLVMAMLSGNTAGFTKKTTTNAMIFMAFCAGNIVGPQLYFGSEAPSYPSGFLSLIICLGVAFVASLLLRFYLVRENRRRDAEQLSAPGDAVAVNSLDDEVLNAMDLTDKEMPQFRYVY</sequence>
<evidence type="ECO:0000256" key="3">
    <source>
        <dbReference type="ARBA" id="ARBA00022692"/>
    </source>
</evidence>
<feature type="transmembrane region" description="Helical" evidence="7">
    <location>
        <begin position="386"/>
        <end position="406"/>
    </location>
</feature>
<evidence type="ECO:0000313" key="10">
    <source>
        <dbReference type="Proteomes" id="UP000076881"/>
    </source>
</evidence>
<dbReference type="InterPro" id="IPR036259">
    <property type="entry name" value="MFS_trans_sf"/>
</dbReference>
<evidence type="ECO:0000313" key="9">
    <source>
        <dbReference type="EMBL" id="OAA75010.1"/>
    </source>
</evidence>
<feature type="domain" description="Major facilitator superfamily (MFS) profile" evidence="8">
    <location>
        <begin position="35"/>
        <end position="444"/>
    </location>
</feature>
<evidence type="ECO:0000256" key="7">
    <source>
        <dbReference type="SAM" id="Phobius"/>
    </source>
</evidence>
<evidence type="ECO:0000256" key="4">
    <source>
        <dbReference type="ARBA" id="ARBA00022989"/>
    </source>
</evidence>
<feature type="transmembrane region" description="Helical" evidence="7">
    <location>
        <begin position="323"/>
        <end position="342"/>
    </location>
</feature>
<comment type="subcellular location">
    <subcellularLocation>
        <location evidence="1">Membrane</location>
        <topology evidence="1">Multi-pass membrane protein</topology>
    </subcellularLocation>
</comment>
<feature type="transmembrane region" description="Helical" evidence="7">
    <location>
        <begin position="31"/>
        <end position="48"/>
    </location>
</feature>
<keyword evidence="10" id="KW-1185">Reference proteome</keyword>
<comment type="caution">
    <text evidence="9">The sequence shown here is derived from an EMBL/GenBank/DDBJ whole genome shotgun (WGS) entry which is preliminary data.</text>
</comment>
<feature type="transmembrane region" description="Helical" evidence="7">
    <location>
        <begin position="262"/>
        <end position="285"/>
    </location>
</feature>
<keyword evidence="3 7" id="KW-0812">Transmembrane</keyword>
<organism evidence="9 10">
    <name type="scientific">Akanthomyces lecanii RCEF 1005</name>
    <dbReference type="NCBI Taxonomy" id="1081108"/>
    <lineage>
        <taxon>Eukaryota</taxon>
        <taxon>Fungi</taxon>
        <taxon>Dikarya</taxon>
        <taxon>Ascomycota</taxon>
        <taxon>Pezizomycotina</taxon>
        <taxon>Sordariomycetes</taxon>
        <taxon>Hypocreomycetidae</taxon>
        <taxon>Hypocreales</taxon>
        <taxon>Cordycipitaceae</taxon>
        <taxon>Akanthomyces</taxon>
        <taxon>Cordyceps confragosa</taxon>
    </lineage>
</organism>
<dbReference type="GO" id="GO:0022857">
    <property type="term" value="F:transmembrane transporter activity"/>
    <property type="evidence" value="ECO:0007669"/>
    <property type="project" value="InterPro"/>
</dbReference>
<dbReference type="PROSITE" id="PS50850">
    <property type="entry name" value="MFS"/>
    <property type="match status" value="1"/>
</dbReference>
<feature type="transmembrane region" description="Helical" evidence="7">
    <location>
        <begin position="194"/>
        <end position="213"/>
    </location>
</feature>
<evidence type="ECO:0000256" key="6">
    <source>
        <dbReference type="ARBA" id="ARBA00037968"/>
    </source>
</evidence>
<feature type="transmembrane region" description="Helical" evidence="7">
    <location>
        <begin position="354"/>
        <end position="374"/>
    </location>
</feature>
<dbReference type="InterPro" id="IPR011701">
    <property type="entry name" value="MFS"/>
</dbReference>
<keyword evidence="2" id="KW-0813">Transport</keyword>
<feature type="transmembrane region" description="Helical" evidence="7">
    <location>
        <begin position="418"/>
        <end position="439"/>
    </location>
</feature>
<feature type="transmembrane region" description="Helical" evidence="7">
    <location>
        <begin position="164"/>
        <end position="182"/>
    </location>
</feature>
<dbReference type="Pfam" id="PF07690">
    <property type="entry name" value="MFS_1"/>
    <property type="match status" value="1"/>
</dbReference>
<gene>
    <name evidence="9" type="ORF">LEL_06998</name>
</gene>
<reference evidence="9 10" key="1">
    <citation type="journal article" date="2016" name="Genome Biol. Evol.">
        <title>Divergent and convergent evolution of fungal pathogenicity.</title>
        <authorList>
            <person name="Shang Y."/>
            <person name="Xiao G."/>
            <person name="Zheng P."/>
            <person name="Cen K."/>
            <person name="Zhan S."/>
            <person name="Wang C."/>
        </authorList>
    </citation>
    <scope>NUCLEOTIDE SEQUENCE [LARGE SCALE GENOMIC DNA]</scope>
    <source>
        <strain evidence="9 10">RCEF 1005</strain>
    </source>
</reference>
<dbReference type="InterPro" id="IPR020846">
    <property type="entry name" value="MFS_dom"/>
</dbReference>
<feature type="transmembrane region" description="Helical" evidence="7">
    <location>
        <begin position="131"/>
        <end position="152"/>
    </location>
</feature>
<feature type="transmembrane region" description="Helical" evidence="7">
    <location>
        <begin position="297"/>
        <end position="316"/>
    </location>
</feature>
<dbReference type="GO" id="GO:0016020">
    <property type="term" value="C:membrane"/>
    <property type="evidence" value="ECO:0007669"/>
    <property type="project" value="UniProtKB-SubCell"/>
</dbReference>
<evidence type="ECO:0000256" key="2">
    <source>
        <dbReference type="ARBA" id="ARBA00022448"/>
    </source>
</evidence>
<evidence type="ECO:0000256" key="5">
    <source>
        <dbReference type="ARBA" id="ARBA00023136"/>
    </source>
</evidence>
<name>A0A168FD30_CORDF</name>
<evidence type="ECO:0000259" key="8">
    <source>
        <dbReference type="PROSITE" id="PS50850"/>
    </source>
</evidence>
<proteinExistence type="inferred from homology"/>
<keyword evidence="5 7" id="KW-0472">Membrane</keyword>
<dbReference type="PANTHER" id="PTHR43791">
    <property type="entry name" value="PERMEASE-RELATED"/>
    <property type="match status" value="1"/>
</dbReference>
<dbReference type="FunFam" id="1.20.1250.20:FF:000064">
    <property type="entry name" value="MFS allantoate transporter"/>
    <property type="match status" value="1"/>
</dbReference>
<evidence type="ECO:0000256" key="1">
    <source>
        <dbReference type="ARBA" id="ARBA00004141"/>
    </source>
</evidence>
<dbReference type="AlphaFoldDB" id="A0A168FD30"/>
<dbReference type="Proteomes" id="UP000076881">
    <property type="component" value="Unassembled WGS sequence"/>
</dbReference>
<dbReference type="Gene3D" id="1.20.1250.20">
    <property type="entry name" value="MFS general substrate transporter like domains"/>
    <property type="match status" value="2"/>
</dbReference>
<feature type="transmembrane region" description="Helical" evidence="7">
    <location>
        <begin position="72"/>
        <end position="95"/>
    </location>
</feature>
<keyword evidence="4 7" id="KW-1133">Transmembrane helix</keyword>
<dbReference type="PANTHER" id="PTHR43791:SF103">
    <property type="entry name" value="MAJOR FACILITATOR SUPERFAMILY (MFS) PROFILE DOMAIN-CONTAINING PROTEIN-RELATED"/>
    <property type="match status" value="1"/>
</dbReference>
<comment type="similarity">
    <text evidence="6">Belongs to the major facilitator superfamily. Allantoate permease family.</text>
</comment>
<accession>A0A168FD30</accession>
<protein>
    <submittedName>
        <fullName evidence="9">Major facilitator superfamily domain, general substrate transporter</fullName>
    </submittedName>
</protein>
<dbReference type="SUPFAM" id="SSF103473">
    <property type="entry name" value="MFS general substrate transporter"/>
    <property type="match status" value="1"/>
</dbReference>
<dbReference type="EMBL" id="AZHF01000005">
    <property type="protein sequence ID" value="OAA75010.1"/>
    <property type="molecule type" value="Genomic_DNA"/>
</dbReference>